<dbReference type="InterPro" id="IPR006334">
    <property type="entry name" value="Glut_cys_ligase"/>
</dbReference>
<evidence type="ECO:0000313" key="15">
    <source>
        <dbReference type="EMBL" id="KFN89641.1"/>
    </source>
</evidence>
<keyword evidence="7 13" id="KW-0547">Nucleotide-binding</keyword>
<dbReference type="PANTHER" id="PTHR38761">
    <property type="entry name" value="GLUTAMATE--CYSTEINE LIGASE"/>
    <property type="match status" value="1"/>
</dbReference>
<dbReference type="SUPFAM" id="SSF56059">
    <property type="entry name" value="Glutathione synthetase ATP-binding domain-like"/>
    <property type="match status" value="1"/>
</dbReference>
<dbReference type="PROSITE" id="PS50975">
    <property type="entry name" value="ATP_GRASP"/>
    <property type="match status" value="1"/>
</dbReference>
<evidence type="ECO:0000256" key="2">
    <source>
        <dbReference type="ARBA" id="ARBA00001946"/>
    </source>
</evidence>
<dbReference type="Pfam" id="PF01071">
    <property type="entry name" value="GARS_A"/>
    <property type="match status" value="1"/>
</dbReference>
<dbReference type="Gene3D" id="3.30.1490.20">
    <property type="entry name" value="ATP-grasp fold, A domain"/>
    <property type="match status" value="1"/>
</dbReference>
<dbReference type="InterPro" id="IPR040657">
    <property type="entry name" value="GshAB_ATP-grasp"/>
</dbReference>
<dbReference type="EC" id="6.3.2.2" evidence="13"/>
<evidence type="ECO:0000256" key="7">
    <source>
        <dbReference type="ARBA" id="ARBA00022741"/>
    </source>
</evidence>
<reference evidence="15 16" key="1">
    <citation type="submission" date="2014-08" db="EMBL/GenBank/DDBJ databases">
        <title>Genome sequence of Tetragenococcus muriaticus.</title>
        <authorList>
            <person name="Chuea-nongthon C."/>
            <person name="Rodtong S."/>
            <person name="Yongsawatdigul J."/>
            <person name="Steele J.L."/>
            <person name="Liu X.-y."/>
            <person name="Speers J."/>
            <person name="Glasner J.D."/>
            <person name="Neeno-Eckwall E.C."/>
        </authorList>
    </citation>
    <scope>NUCLEOTIDE SEQUENCE [LARGE SCALE GENOMIC DNA]</scope>
    <source>
        <strain evidence="15 16">3MR10-3</strain>
    </source>
</reference>
<evidence type="ECO:0000256" key="12">
    <source>
        <dbReference type="ARBA" id="ARBA00048819"/>
    </source>
</evidence>
<dbReference type="InterPro" id="IPR020561">
    <property type="entry name" value="PRibGlycinamid_synth_ATP-grasp"/>
</dbReference>
<dbReference type="HAMAP" id="MF_00782">
    <property type="entry name" value="Glut_biosynth"/>
    <property type="match status" value="1"/>
</dbReference>
<dbReference type="NCBIfam" id="TIGR01435">
    <property type="entry name" value="glu_cys_lig_rel"/>
    <property type="match status" value="1"/>
</dbReference>
<dbReference type="SUPFAM" id="SSF55931">
    <property type="entry name" value="Glutamine synthetase/guanido kinase"/>
    <property type="match status" value="1"/>
</dbReference>
<evidence type="ECO:0000313" key="16">
    <source>
        <dbReference type="Proteomes" id="UP000029381"/>
    </source>
</evidence>
<dbReference type="Gene3D" id="3.30.590.20">
    <property type="match status" value="1"/>
</dbReference>
<dbReference type="Gene3D" id="3.30.470.20">
    <property type="entry name" value="ATP-grasp fold, B domain"/>
    <property type="match status" value="1"/>
</dbReference>
<dbReference type="GO" id="GO:0004357">
    <property type="term" value="F:glutamate-cysteine ligase activity"/>
    <property type="evidence" value="ECO:0007669"/>
    <property type="project" value="UniProtKB-UniRule"/>
</dbReference>
<gene>
    <name evidence="13" type="primary">gshAB</name>
    <name evidence="13" type="synonym">gshF</name>
    <name evidence="15" type="ORF">TMU3MR103_1890</name>
</gene>
<keyword evidence="4 13" id="KW-0436">Ligase</keyword>
<proteinExistence type="inferred from homology"/>
<dbReference type="PANTHER" id="PTHR38761:SF1">
    <property type="entry name" value="GLUTAMATE--CYSTEINE LIGASE"/>
    <property type="match status" value="1"/>
</dbReference>
<comment type="cofactor">
    <cofactor evidence="2">
        <name>Mg(2+)</name>
        <dbReference type="ChEBI" id="CHEBI:18420"/>
    </cofactor>
</comment>
<dbReference type="InterPro" id="IPR006335">
    <property type="entry name" value="Glut_biosynth"/>
</dbReference>
<dbReference type="Proteomes" id="UP000029381">
    <property type="component" value="Unassembled WGS sequence"/>
</dbReference>
<keyword evidence="11 13" id="KW-0511">Multifunctional enzyme</keyword>
<dbReference type="InterPro" id="IPR011761">
    <property type="entry name" value="ATP-grasp"/>
</dbReference>
<evidence type="ECO:0000256" key="6">
    <source>
        <dbReference type="ARBA" id="ARBA00022723"/>
    </source>
</evidence>
<dbReference type="Pfam" id="PF18419">
    <property type="entry name" value="ATP-grasp_6"/>
    <property type="match status" value="1"/>
</dbReference>
<evidence type="ECO:0000256" key="4">
    <source>
        <dbReference type="ARBA" id="ARBA00022598"/>
    </source>
</evidence>
<organism evidence="15 16">
    <name type="scientific">Tetragenococcus muriaticus 3MR10-3</name>
    <dbReference type="NCBI Taxonomy" id="1302648"/>
    <lineage>
        <taxon>Bacteria</taxon>
        <taxon>Bacillati</taxon>
        <taxon>Bacillota</taxon>
        <taxon>Bacilli</taxon>
        <taxon>Lactobacillales</taxon>
        <taxon>Enterococcaceae</taxon>
        <taxon>Tetragenococcus</taxon>
    </lineage>
</organism>
<keyword evidence="10" id="KW-0464">Manganese</keyword>
<keyword evidence="5 13" id="KW-0317">Glutathione biosynthesis</keyword>
<dbReference type="GO" id="GO:0005829">
    <property type="term" value="C:cytosol"/>
    <property type="evidence" value="ECO:0007669"/>
    <property type="project" value="TreeGrafter"/>
</dbReference>
<comment type="caution">
    <text evidence="15">The sequence shown here is derived from an EMBL/GenBank/DDBJ whole genome shotgun (WGS) entry which is preliminary data.</text>
</comment>
<keyword evidence="6" id="KW-0479">Metal-binding</keyword>
<evidence type="ECO:0000256" key="11">
    <source>
        <dbReference type="ARBA" id="ARBA00023268"/>
    </source>
</evidence>
<dbReference type="EMBL" id="JPVT01000206">
    <property type="protein sequence ID" value="KFN89641.1"/>
    <property type="molecule type" value="Genomic_DNA"/>
</dbReference>
<dbReference type="GO" id="GO:0046872">
    <property type="term" value="F:metal ion binding"/>
    <property type="evidence" value="ECO:0007669"/>
    <property type="project" value="UniProtKB-KW"/>
</dbReference>
<dbReference type="InterPro" id="IPR014746">
    <property type="entry name" value="Gln_synth/guanido_kin_cat_dom"/>
</dbReference>
<dbReference type="Pfam" id="PF04262">
    <property type="entry name" value="Glu_cys_ligase"/>
    <property type="match status" value="1"/>
</dbReference>
<evidence type="ECO:0000256" key="10">
    <source>
        <dbReference type="ARBA" id="ARBA00023211"/>
    </source>
</evidence>
<dbReference type="EC" id="6.3.2.3" evidence="13"/>
<dbReference type="InterPro" id="IPR013815">
    <property type="entry name" value="ATP_grasp_subdomain_1"/>
</dbReference>
<dbReference type="AlphaFoldDB" id="A0A091BVG1"/>
<dbReference type="InterPro" id="IPR007370">
    <property type="entry name" value="Glu_cys_ligase"/>
</dbReference>
<evidence type="ECO:0000256" key="9">
    <source>
        <dbReference type="ARBA" id="ARBA00022842"/>
    </source>
</evidence>
<comment type="catalytic activity">
    <reaction evidence="13">
        <text>gamma-L-glutamyl-L-cysteine + glycine + ATP = glutathione + ADP + phosphate + H(+)</text>
        <dbReference type="Rhea" id="RHEA:13557"/>
        <dbReference type="ChEBI" id="CHEBI:15378"/>
        <dbReference type="ChEBI" id="CHEBI:30616"/>
        <dbReference type="ChEBI" id="CHEBI:43474"/>
        <dbReference type="ChEBI" id="CHEBI:57305"/>
        <dbReference type="ChEBI" id="CHEBI:57925"/>
        <dbReference type="ChEBI" id="CHEBI:58173"/>
        <dbReference type="ChEBI" id="CHEBI:456216"/>
        <dbReference type="EC" id="6.3.2.3"/>
    </reaction>
</comment>
<accession>A0A091BVG1</accession>
<feature type="domain" description="ATP-grasp" evidence="14">
    <location>
        <begin position="492"/>
        <end position="588"/>
    </location>
</feature>
<dbReference type="UniPathway" id="UPA00142">
    <property type="reaction ID" value="UER00209"/>
</dbReference>
<evidence type="ECO:0000256" key="13">
    <source>
        <dbReference type="HAMAP-Rule" id="MF_00782"/>
    </source>
</evidence>
<comment type="similarity">
    <text evidence="13">In the N-terminal section; belongs to the glutamate--cysteine ligase type 1 family. Type 2 subfamily.</text>
</comment>
<comment type="function">
    <text evidence="13">Synthesizes glutathione from L-glutamate and L-cysteine via gamma-L-glutamyl-L-cysteine.</text>
</comment>
<dbReference type="GO" id="GO:0004363">
    <property type="term" value="F:glutathione synthase activity"/>
    <property type="evidence" value="ECO:0007669"/>
    <property type="project" value="UniProtKB-UniRule"/>
</dbReference>
<comment type="subunit">
    <text evidence="13">Monomer.</text>
</comment>
<name>A0A091BVG1_9ENTE</name>
<evidence type="ECO:0000256" key="3">
    <source>
        <dbReference type="ARBA" id="ARBA00005006"/>
    </source>
</evidence>
<protein>
    <recommendedName>
        <fullName evidence="13">Glutathione biosynthesis bifunctional protein GshAB</fullName>
    </recommendedName>
    <alternativeName>
        <fullName evidence="13">Gamma-GCS-GS</fullName>
        <shortName evidence="13">GCS-GS</shortName>
    </alternativeName>
    <domain>
        <recommendedName>
            <fullName evidence="13">Glutamate--cysteine ligase</fullName>
            <ecNumber evidence="13">6.3.2.2</ecNumber>
        </recommendedName>
        <alternativeName>
            <fullName evidence="13">Gamma-ECS</fullName>
            <shortName evidence="13">GCS</shortName>
        </alternativeName>
        <alternativeName>
            <fullName evidence="13">Gamma-glutamylcysteine synthetase</fullName>
        </alternativeName>
    </domain>
    <domain>
        <recommendedName>
            <fullName evidence="13">Glutathione synthetase</fullName>
            <ecNumber evidence="13">6.3.2.3</ecNumber>
        </recommendedName>
        <alternativeName>
            <fullName evidence="13">GSH synthetase</fullName>
            <shortName evidence="13">GS</shortName>
            <shortName evidence="13">GSH-S</shortName>
            <shortName evidence="13">GSHase</shortName>
        </alternativeName>
        <alternativeName>
            <fullName evidence="13">Glutathione synthase</fullName>
        </alternativeName>
    </domain>
</protein>
<dbReference type="PATRIC" id="fig|1302648.3.peg.1850"/>
<comment type="pathway">
    <text evidence="13">Sulfur metabolism; glutathione biosynthesis; glutathione from L-cysteine and L-glutamate: step 2/2.</text>
</comment>
<comment type="cofactor">
    <cofactor evidence="1">
        <name>Mn(2+)</name>
        <dbReference type="ChEBI" id="CHEBI:29035"/>
    </cofactor>
</comment>
<comment type="catalytic activity">
    <reaction evidence="12 13">
        <text>L-cysteine + L-glutamate + ATP = gamma-L-glutamyl-L-cysteine + ADP + phosphate + H(+)</text>
        <dbReference type="Rhea" id="RHEA:13285"/>
        <dbReference type="ChEBI" id="CHEBI:15378"/>
        <dbReference type="ChEBI" id="CHEBI:29985"/>
        <dbReference type="ChEBI" id="CHEBI:30616"/>
        <dbReference type="ChEBI" id="CHEBI:35235"/>
        <dbReference type="ChEBI" id="CHEBI:43474"/>
        <dbReference type="ChEBI" id="CHEBI:58173"/>
        <dbReference type="ChEBI" id="CHEBI:456216"/>
        <dbReference type="EC" id="6.3.2.2"/>
    </reaction>
</comment>
<keyword evidence="8 13" id="KW-0067">ATP-binding</keyword>
<evidence type="ECO:0000256" key="5">
    <source>
        <dbReference type="ARBA" id="ARBA00022684"/>
    </source>
</evidence>
<evidence type="ECO:0000259" key="14">
    <source>
        <dbReference type="PROSITE" id="PS50975"/>
    </source>
</evidence>
<keyword evidence="9" id="KW-0460">Magnesium</keyword>
<feature type="region of interest" description="Glutamate--cysteine ligase" evidence="13">
    <location>
        <begin position="1"/>
        <end position="337"/>
    </location>
</feature>
<evidence type="ECO:0000256" key="1">
    <source>
        <dbReference type="ARBA" id="ARBA00001936"/>
    </source>
</evidence>
<sequence>MNIQSILTNEQLYPYLLKARYGIEKESQRVTTEGDLVTTDYPQKLGNRSYHPYIQTDFAETQMELVTPVTDNISDLFRWLAAIHDTVYRSMEPNEMLWPLSMPPALPKTEEDIVIAKLDNFEDVLYRRYLAKTYGRRKQMVSGIHFNFEFDDEMIQKMFELQEEYENYDQFKTEVYLKVARNYLHYRWLTTYFFGASPLSNPRYFNGYKHPTEPVRSIRNSEYGYKNLEDVKVTYRSVKEYVADIQQIVEEGKLSEEKEFYAAVRLRGGESVADLADKPIRYIELRNIDLDPYQPYGIGQKEVEFLHLFMLFLLWTDEKAEPDEWVEQGEQMNNFVALESPLAQTVYYDQAKSLIVAMRDFVEQIALPVSTEILDRLEEMLEDPKQTLAGRVYLDAQKRTQKELGKQEGLSYYEKAWQAPYQLAGFTNMELSTQIFMFDAIQKGFDIEVLDEQDQFLELNAQDHTEYVKNGNMTSKDTYITPLIMENKTVTKKLLHRTGFRVPQGKEFTSEKAANGSYEEFRDKSIVVKPKSTNFGLGITVFEEGPSKEDYEKAINTAFQEDGSVLIEDFIPGTEYRFFVIGDEVKAILLRVPANVIGDGKQSIQELVALKK</sequence>
<dbReference type="NCBIfam" id="NF002688">
    <property type="entry name" value="PRK02471.1"/>
    <property type="match status" value="1"/>
</dbReference>
<comment type="pathway">
    <text evidence="3 13">Sulfur metabolism; glutathione biosynthesis; glutathione from L-cysteine and L-glutamate: step 1/2.</text>
</comment>
<keyword evidence="16" id="KW-1185">Reference proteome</keyword>
<dbReference type="GO" id="GO:0005524">
    <property type="term" value="F:ATP binding"/>
    <property type="evidence" value="ECO:0007669"/>
    <property type="project" value="UniProtKB-UniRule"/>
</dbReference>
<evidence type="ECO:0000256" key="8">
    <source>
        <dbReference type="ARBA" id="ARBA00022840"/>
    </source>
</evidence>